<dbReference type="PROSITE" id="PS51257">
    <property type="entry name" value="PROKAR_LIPOPROTEIN"/>
    <property type="match status" value="1"/>
</dbReference>
<dbReference type="InterPro" id="IPR001478">
    <property type="entry name" value="PDZ"/>
</dbReference>
<dbReference type="Gene3D" id="2.30.42.10">
    <property type="match status" value="2"/>
</dbReference>
<keyword evidence="5" id="KW-1185">Reference proteome</keyword>
<dbReference type="EMBL" id="CP011454">
    <property type="protein sequence ID" value="AMW04979.1"/>
    <property type="molecule type" value="Genomic_DNA"/>
</dbReference>
<dbReference type="InterPro" id="IPR009003">
    <property type="entry name" value="Peptidase_S1_PA"/>
</dbReference>
<dbReference type="SMART" id="SM00228">
    <property type="entry name" value="PDZ"/>
    <property type="match status" value="2"/>
</dbReference>
<dbReference type="PANTHER" id="PTHR43343">
    <property type="entry name" value="PEPTIDASE S12"/>
    <property type="match status" value="1"/>
</dbReference>
<dbReference type="GO" id="GO:0006508">
    <property type="term" value="P:proteolysis"/>
    <property type="evidence" value="ECO:0007669"/>
    <property type="project" value="UniProtKB-KW"/>
</dbReference>
<evidence type="ECO:0000313" key="4">
    <source>
        <dbReference type="EMBL" id="AMW04979.1"/>
    </source>
</evidence>
<dbReference type="GO" id="GO:0004252">
    <property type="term" value="F:serine-type endopeptidase activity"/>
    <property type="evidence" value="ECO:0007669"/>
    <property type="project" value="InterPro"/>
</dbReference>
<dbReference type="PANTHER" id="PTHR43343:SF3">
    <property type="entry name" value="PROTEASE DO-LIKE 8, CHLOROPLASTIC"/>
    <property type="match status" value="1"/>
</dbReference>
<dbReference type="SUPFAM" id="SSF50156">
    <property type="entry name" value="PDZ domain-like"/>
    <property type="match status" value="2"/>
</dbReference>
<feature type="domain" description="PDZ" evidence="3">
    <location>
        <begin position="276"/>
        <end position="362"/>
    </location>
</feature>
<evidence type="ECO:0000313" key="5">
    <source>
        <dbReference type="Proteomes" id="UP000076404"/>
    </source>
</evidence>
<evidence type="ECO:0000256" key="2">
    <source>
        <dbReference type="ARBA" id="ARBA00022801"/>
    </source>
</evidence>
<dbReference type="OrthoDB" id="9758917at2"/>
<organism evidence="4 5">
    <name type="scientific">Gemmatimonas phototrophica</name>
    <dbReference type="NCBI Taxonomy" id="1379270"/>
    <lineage>
        <taxon>Bacteria</taxon>
        <taxon>Pseudomonadati</taxon>
        <taxon>Gemmatimonadota</taxon>
        <taxon>Gemmatimonadia</taxon>
        <taxon>Gemmatimonadales</taxon>
        <taxon>Gemmatimonadaceae</taxon>
        <taxon>Gemmatimonas</taxon>
    </lineage>
</organism>
<dbReference type="InterPro" id="IPR001940">
    <property type="entry name" value="Peptidase_S1C"/>
</dbReference>
<dbReference type="Gene3D" id="2.40.10.120">
    <property type="match status" value="1"/>
</dbReference>
<dbReference type="Pfam" id="PF13180">
    <property type="entry name" value="PDZ_2"/>
    <property type="match status" value="1"/>
</dbReference>
<sequence>MSSRLSVIGLLTLALVGCEGANPSRSEAQSRTLPPAAPLPAGPVPAQSLAASRRTAITTAVERVSPAVVTVQTETVERIPVDFYEYFMGGRSGERRNAGIGSGFVVRGDGVIVTNAHVIAGATRVSVAMRDGTTYDATVVGADESNDLAVVRIKARDLPVAPLGRSSELMVGEWTIAIGNPFGFVLGNNEPSVSVGVVSAVGRNLAGRGEGGGAYIDMIQTDAAINPGNSGGPLVNASGEVIGVNSSIYSPSGGSVGLGFAIPIDRTKRIVEDLLEHGSVRQPWVGIRLETPQAQSARDVAKSGAIVARVVPGSPAANAGVQTGDQVVGAGTRPVRNPFDWEARLLDLRVGETLPVTVRRGGREIRLSLKVAEAPEVSARKVTVLQELQLITLTDAIRQERGIASRAGAVVYRVSDRIRDEIGLQEGDVIAQVGQTRINSAEAASTAIDRTGARGPVFLVFERNRQYYQSSFYLR</sequence>
<proteinExistence type="predicted"/>
<dbReference type="PROSITE" id="PS50106">
    <property type="entry name" value="PDZ"/>
    <property type="match status" value="1"/>
</dbReference>
<accession>A0A143BIY5</accession>
<dbReference type="InterPro" id="IPR051201">
    <property type="entry name" value="Chloro_Bact_Ser_Proteases"/>
</dbReference>
<dbReference type="PRINTS" id="PR00834">
    <property type="entry name" value="PROTEASES2C"/>
</dbReference>
<dbReference type="STRING" id="1379270.GEMMAAP_09355"/>
<reference evidence="4 5" key="2">
    <citation type="journal article" date="2016" name="Environ. Microbiol. Rep.">
        <title>Metagenomic evidence for the presence of phototrophic Gemmatimonadetes bacteria in diverse environments.</title>
        <authorList>
            <person name="Zeng Y."/>
            <person name="Baumbach J."/>
            <person name="Barbosa E.G."/>
            <person name="Azevedo V."/>
            <person name="Zhang C."/>
            <person name="Koblizek M."/>
        </authorList>
    </citation>
    <scope>NUCLEOTIDE SEQUENCE [LARGE SCALE GENOMIC DNA]</scope>
    <source>
        <strain evidence="4 5">AP64</strain>
    </source>
</reference>
<keyword evidence="2" id="KW-0378">Hydrolase</keyword>
<evidence type="ECO:0000256" key="1">
    <source>
        <dbReference type="ARBA" id="ARBA00022670"/>
    </source>
</evidence>
<reference evidence="4 5" key="1">
    <citation type="journal article" date="2014" name="Proc. Natl. Acad. Sci. U.S.A.">
        <title>Functional type 2 photosynthetic reaction centers found in the rare bacterial phylum Gemmatimonadetes.</title>
        <authorList>
            <person name="Zeng Y."/>
            <person name="Feng F."/>
            <person name="Medova H."/>
            <person name="Dean J."/>
            <person name="Koblizek M."/>
        </authorList>
    </citation>
    <scope>NUCLEOTIDE SEQUENCE [LARGE SCALE GENOMIC DNA]</scope>
    <source>
        <strain evidence="4 5">AP64</strain>
    </source>
</reference>
<name>A0A143BIY5_9BACT</name>
<dbReference type="Pfam" id="PF13365">
    <property type="entry name" value="Trypsin_2"/>
    <property type="match status" value="1"/>
</dbReference>
<dbReference type="InterPro" id="IPR036034">
    <property type="entry name" value="PDZ_sf"/>
</dbReference>
<dbReference type="Proteomes" id="UP000076404">
    <property type="component" value="Chromosome"/>
</dbReference>
<evidence type="ECO:0000259" key="3">
    <source>
        <dbReference type="PROSITE" id="PS50106"/>
    </source>
</evidence>
<dbReference type="eggNOG" id="COG0265">
    <property type="taxonomic scope" value="Bacteria"/>
</dbReference>
<gene>
    <name evidence="4" type="ORF">GEMMAAP_09355</name>
</gene>
<keyword evidence="1" id="KW-0645">Protease</keyword>
<dbReference type="SUPFAM" id="SSF50494">
    <property type="entry name" value="Trypsin-like serine proteases"/>
    <property type="match status" value="1"/>
</dbReference>
<dbReference type="AlphaFoldDB" id="A0A143BIY5"/>
<dbReference type="KEGG" id="gph:GEMMAAP_09355"/>
<dbReference type="CDD" id="cd06779">
    <property type="entry name" value="cpPDZ_Deg_HtrA-like"/>
    <property type="match status" value="1"/>
</dbReference>
<protein>
    <recommendedName>
        <fullName evidence="3">PDZ domain-containing protein</fullName>
    </recommendedName>
</protein>
<dbReference type="RefSeq" id="WP_075071473.1">
    <property type="nucleotide sequence ID" value="NZ_CP011454.1"/>
</dbReference>